<evidence type="ECO:0000256" key="5">
    <source>
        <dbReference type="SAM" id="MobiDB-lite"/>
    </source>
</evidence>
<dbReference type="RefSeq" id="XP_005789262.1">
    <property type="nucleotide sequence ID" value="XM_005789205.1"/>
</dbReference>
<name>A0A0D3KM48_EMIH1</name>
<feature type="transmembrane region" description="Helical" evidence="6">
    <location>
        <begin position="159"/>
        <end position="178"/>
    </location>
</feature>
<dbReference type="PANTHER" id="PTHR23423">
    <property type="entry name" value="ORGANIC SOLUTE TRANSPORTER-RELATED"/>
    <property type="match status" value="1"/>
</dbReference>
<feature type="transmembrane region" description="Helical" evidence="6">
    <location>
        <begin position="238"/>
        <end position="257"/>
    </location>
</feature>
<dbReference type="HOGENOM" id="CLU_012923_2_1_1"/>
<evidence type="ECO:0000256" key="1">
    <source>
        <dbReference type="ARBA" id="ARBA00004141"/>
    </source>
</evidence>
<evidence type="ECO:0000256" key="2">
    <source>
        <dbReference type="ARBA" id="ARBA00022692"/>
    </source>
</evidence>
<dbReference type="GO" id="GO:0016020">
    <property type="term" value="C:membrane"/>
    <property type="evidence" value="ECO:0007669"/>
    <property type="project" value="UniProtKB-SubCell"/>
</dbReference>
<sequence>MGMMRTTFWVGAVSCGLTLLQSGRLIAKHRRHWHNPQQQRCIVVIISSVPIFAVNAFVSLLILRGSKTVGLHAPEWLDLVLDGAKECYEAFGIWSFLELMLSYTGCVSAPNGAAVGVPDKLKGVEVHLPFPLPLFCGASHWTFDRRVADRLRRWAMQFVYVRPILAVLTITATGLGVYEKVWVWLPISVALNVSMTVALYSLLLFYHSFERELSRGNHWGAHASDCANRHQRPLAKFLCIKGVVMFCFWQGIVLQLLEAAGVVRAGHFFDLAERSTMIQDALVSLEMCLIFAPLHVYAFSADDYLEEGAPAGSPMPSTPAQPVAKNKDA</sequence>
<keyword evidence="3 6" id="KW-1133">Transmembrane helix</keyword>
<dbReference type="KEGG" id="ehx:EMIHUDRAFT_201087"/>
<evidence type="ECO:0000256" key="3">
    <source>
        <dbReference type="ARBA" id="ARBA00022989"/>
    </source>
</evidence>
<dbReference type="PaxDb" id="2903-EOD36833"/>
<feature type="transmembrane region" description="Helical" evidence="6">
    <location>
        <begin position="43"/>
        <end position="63"/>
    </location>
</feature>
<evidence type="ECO:0000256" key="4">
    <source>
        <dbReference type="ARBA" id="ARBA00023136"/>
    </source>
</evidence>
<dbReference type="STRING" id="2903.R1DMM4"/>
<dbReference type="AlphaFoldDB" id="A0A0D3KM48"/>
<proteinExistence type="predicted"/>
<dbReference type="GeneID" id="17282103"/>
<feature type="region of interest" description="Disordered" evidence="5">
    <location>
        <begin position="309"/>
        <end position="329"/>
    </location>
</feature>
<feature type="transmembrane region" description="Helical" evidence="6">
    <location>
        <begin position="184"/>
        <end position="206"/>
    </location>
</feature>
<reference evidence="7" key="2">
    <citation type="submission" date="2024-10" db="UniProtKB">
        <authorList>
            <consortium name="EnsemblProtists"/>
        </authorList>
    </citation>
    <scope>IDENTIFICATION</scope>
</reference>
<evidence type="ECO:0000256" key="6">
    <source>
        <dbReference type="SAM" id="Phobius"/>
    </source>
</evidence>
<evidence type="ECO:0000313" key="8">
    <source>
        <dbReference type="Proteomes" id="UP000013827"/>
    </source>
</evidence>
<dbReference type="OMA" id="TVELMEC"/>
<accession>A0A0D3KM48</accession>
<reference evidence="8" key="1">
    <citation type="journal article" date="2013" name="Nature">
        <title>Pan genome of the phytoplankton Emiliania underpins its global distribution.</title>
        <authorList>
            <person name="Read B.A."/>
            <person name="Kegel J."/>
            <person name="Klute M.J."/>
            <person name="Kuo A."/>
            <person name="Lefebvre S.C."/>
            <person name="Maumus F."/>
            <person name="Mayer C."/>
            <person name="Miller J."/>
            <person name="Monier A."/>
            <person name="Salamov A."/>
            <person name="Young J."/>
            <person name="Aguilar M."/>
            <person name="Claverie J.M."/>
            <person name="Frickenhaus S."/>
            <person name="Gonzalez K."/>
            <person name="Herman E.K."/>
            <person name="Lin Y.C."/>
            <person name="Napier J."/>
            <person name="Ogata H."/>
            <person name="Sarno A.F."/>
            <person name="Shmutz J."/>
            <person name="Schroeder D."/>
            <person name="de Vargas C."/>
            <person name="Verret F."/>
            <person name="von Dassow P."/>
            <person name="Valentin K."/>
            <person name="Van de Peer Y."/>
            <person name="Wheeler G."/>
            <person name="Dacks J.B."/>
            <person name="Delwiche C.F."/>
            <person name="Dyhrman S.T."/>
            <person name="Glockner G."/>
            <person name="John U."/>
            <person name="Richards T."/>
            <person name="Worden A.Z."/>
            <person name="Zhang X."/>
            <person name="Grigoriev I.V."/>
            <person name="Allen A.E."/>
            <person name="Bidle K."/>
            <person name="Borodovsky M."/>
            <person name="Bowler C."/>
            <person name="Brownlee C."/>
            <person name="Cock J.M."/>
            <person name="Elias M."/>
            <person name="Gladyshev V.N."/>
            <person name="Groth M."/>
            <person name="Guda C."/>
            <person name="Hadaegh A."/>
            <person name="Iglesias-Rodriguez M.D."/>
            <person name="Jenkins J."/>
            <person name="Jones B.M."/>
            <person name="Lawson T."/>
            <person name="Leese F."/>
            <person name="Lindquist E."/>
            <person name="Lobanov A."/>
            <person name="Lomsadze A."/>
            <person name="Malik S.B."/>
            <person name="Marsh M.E."/>
            <person name="Mackinder L."/>
            <person name="Mock T."/>
            <person name="Mueller-Roeber B."/>
            <person name="Pagarete A."/>
            <person name="Parker M."/>
            <person name="Probert I."/>
            <person name="Quesneville H."/>
            <person name="Raines C."/>
            <person name="Rensing S.A."/>
            <person name="Riano-Pachon D.M."/>
            <person name="Richier S."/>
            <person name="Rokitta S."/>
            <person name="Shiraiwa Y."/>
            <person name="Soanes D.M."/>
            <person name="van der Giezen M."/>
            <person name="Wahlund T.M."/>
            <person name="Williams B."/>
            <person name="Wilson W."/>
            <person name="Wolfe G."/>
            <person name="Wurch L.L."/>
        </authorList>
    </citation>
    <scope>NUCLEOTIDE SEQUENCE</scope>
</reference>
<dbReference type="Pfam" id="PF03619">
    <property type="entry name" value="Solute_trans_a"/>
    <property type="match status" value="1"/>
</dbReference>
<keyword evidence="8" id="KW-1185">Reference proteome</keyword>
<evidence type="ECO:0000313" key="7">
    <source>
        <dbReference type="EnsemblProtists" id="EOD36833"/>
    </source>
</evidence>
<evidence type="ECO:0008006" key="9">
    <source>
        <dbReference type="Google" id="ProtNLM"/>
    </source>
</evidence>
<dbReference type="eggNOG" id="KOG2641">
    <property type="taxonomic scope" value="Eukaryota"/>
</dbReference>
<dbReference type="EnsemblProtists" id="EOD36833">
    <property type="protein sequence ID" value="EOD36833"/>
    <property type="gene ID" value="EMIHUDRAFT_201087"/>
</dbReference>
<keyword evidence="2 6" id="KW-0812">Transmembrane</keyword>
<protein>
    <recommendedName>
        <fullName evidence="9">Transmembrane protein</fullName>
    </recommendedName>
</protein>
<dbReference type="InterPro" id="IPR005178">
    <property type="entry name" value="Ostalpha/TMEM184C"/>
</dbReference>
<organism evidence="7 8">
    <name type="scientific">Emiliania huxleyi (strain CCMP1516)</name>
    <dbReference type="NCBI Taxonomy" id="280463"/>
    <lineage>
        <taxon>Eukaryota</taxon>
        <taxon>Haptista</taxon>
        <taxon>Haptophyta</taxon>
        <taxon>Prymnesiophyceae</taxon>
        <taxon>Isochrysidales</taxon>
        <taxon>Noelaerhabdaceae</taxon>
        <taxon>Emiliania</taxon>
    </lineage>
</organism>
<dbReference type="SMART" id="SM01417">
    <property type="entry name" value="Solute_trans_a"/>
    <property type="match status" value="1"/>
</dbReference>
<keyword evidence="4 6" id="KW-0472">Membrane</keyword>
<comment type="subcellular location">
    <subcellularLocation>
        <location evidence="1">Membrane</location>
        <topology evidence="1">Multi-pass membrane protein</topology>
    </subcellularLocation>
</comment>
<dbReference type="Proteomes" id="UP000013827">
    <property type="component" value="Unassembled WGS sequence"/>
</dbReference>